<keyword evidence="4" id="KW-0813">Transport</keyword>
<evidence type="ECO:0000256" key="3">
    <source>
        <dbReference type="ARBA" id="ARBA00020978"/>
    </source>
</evidence>
<evidence type="ECO:0000256" key="1">
    <source>
        <dbReference type="ARBA" id="ARBA00004395"/>
    </source>
</evidence>
<comment type="subcellular location">
    <subcellularLocation>
        <location evidence="1">Golgi apparatus membrane</location>
        <topology evidence="1">Peripheral membrane protein</topology>
    </subcellularLocation>
</comment>
<dbReference type="PANTHER" id="PTHR31658:SF0">
    <property type="entry name" value="CONSERVED OLIGOMERIC GOLGI COMPLEX SUBUNIT 1"/>
    <property type="match status" value="1"/>
</dbReference>
<evidence type="ECO:0000256" key="7">
    <source>
        <dbReference type="ARBA" id="ARBA00023136"/>
    </source>
</evidence>
<dbReference type="InterPro" id="IPR033370">
    <property type="entry name" value="COG1"/>
</dbReference>
<evidence type="ECO:0000313" key="10">
    <source>
        <dbReference type="Proteomes" id="UP000580250"/>
    </source>
</evidence>
<gene>
    <name evidence="9" type="ORF">MENT_LOCUS23874</name>
</gene>
<dbReference type="EMBL" id="CAJEWN010000198">
    <property type="protein sequence ID" value="CAD2172332.1"/>
    <property type="molecule type" value="Genomic_DNA"/>
</dbReference>
<evidence type="ECO:0000313" key="9">
    <source>
        <dbReference type="EMBL" id="CAD2172332.1"/>
    </source>
</evidence>
<dbReference type="GO" id="GO:0015031">
    <property type="term" value="P:protein transport"/>
    <property type="evidence" value="ECO:0007669"/>
    <property type="project" value="UniProtKB-KW"/>
</dbReference>
<keyword evidence="6" id="KW-0333">Golgi apparatus</keyword>
<evidence type="ECO:0000256" key="2">
    <source>
        <dbReference type="ARBA" id="ARBA00006653"/>
    </source>
</evidence>
<proteinExistence type="inferred from homology"/>
<comment type="caution">
    <text evidence="9">The sequence shown here is derived from an EMBL/GenBank/DDBJ whole genome shotgun (WGS) entry which is preliminary data.</text>
</comment>
<sequence length="858" mass="98961">MPPVNVDNLMRELSIDQLIQVQIKLRNETENKREDLRQMVGRRYRDVLDASNAVKRLTEIASELSILLNDTKRSFSAQQNSDPTYEYTKRAVVNAGRHLLLLHTLLPLIASTSDLLTRSFALCIAENLQRQLQTEQHHLLDKKDENVPLLLSLLSERLFQSRIELLDEIGEAIGFEVDWRSVTTLLAAQALLKPRMDVSELLKLYLESRMKIVSQVLHQLDSTLLGLVRHIKDTIQCVEQTFGRGQGFLSAIQFVTKKGWAPEEIKQLAEDQPLSTSRILEKEIVLVNGGCVENKFKLQDKSVIQRAFFEWINEVCSIARDRVKAMCNHFERVEQAVEFAVAVGHIFKTDWLTTNSFIEEDGHENNSNTYSLIYRQLFDTTLLERFNQLINEELILLEKKLHSKLPLINCKPQMPFQRSGIAAVKFDPQLASGISTELQELVSEFSEQLLLLQKNVYKYTNVGQEENVGELYNVLSEKVLLMVERLTNFSEWEINLIKPITEQQPTNFEENKNSLFLFNNNNENIITTRELREKWLSIFRLLLALVQHEPSILCQCMNHNLERIVNCNKLLHNATEEALCQFMNCVINEHFRASNLYSQLLENVSSWYGWMDILQEPEHVKLSETVEILVPTQISSHFYILLTEICSELNQNSLGHLFTKNVTLHVSKQIGHLFTLILQQCLNNCASIPAICVQLIFDCKAFFQMFPDKQFLEISKQIEAKMDPIEVNILQEPLLRNAKLFAQRTAMMFGQLQSEPITAFNKESQLEESYSSLVDLIPRVQDVQRLAQIPRLSKFRDSTNQWKGEENENKNLSITKQQKRQSSKSPQRFEGAKGQQQSSSTSSFSSLYDKISTSWFKT</sequence>
<dbReference type="OrthoDB" id="46189at2759"/>
<evidence type="ECO:0000256" key="4">
    <source>
        <dbReference type="ARBA" id="ARBA00022448"/>
    </source>
</evidence>
<evidence type="ECO:0000256" key="8">
    <source>
        <dbReference type="SAM" id="MobiDB-lite"/>
    </source>
</evidence>
<keyword evidence="5" id="KW-0653">Protein transport</keyword>
<organism evidence="9 10">
    <name type="scientific">Meloidogyne enterolobii</name>
    <name type="common">Root-knot nematode worm</name>
    <name type="synonym">Meloidogyne mayaguensis</name>
    <dbReference type="NCBI Taxonomy" id="390850"/>
    <lineage>
        <taxon>Eukaryota</taxon>
        <taxon>Metazoa</taxon>
        <taxon>Ecdysozoa</taxon>
        <taxon>Nematoda</taxon>
        <taxon>Chromadorea</taxon>
        <taxon>Rhabditida</taxon>
        <taxon>Tylenchina</taxon>
        <taxon>Tylenchomorpha</taxon>
        <taxon>Tylenchoidea</taxon>
        <taxon>Meloidogynidae</taxon>
        <taxon>Meloidogyninae</taxon>
        <taxon>Meloidogyne</taxon>
    </lineage>
</organism>
<dbReference type="GO" id="GO:0000139">
    <property type="term" value="C:Golgi membrane"/>
    <property type="evidence" value="ECO:0007669"/>
    <property type="project" value="UniProtKB-SubCell"/>
</dbReference>
<keyword evidence="7" id="KW-0472">Membrane</keyword>
<feature type="compositionally biased region" description="Low complexity" evidence="8">
    <location>
        <begin position="835"/>
        <end position="846"/>
    </location>
</feature>
<evidence type="ECO:0000256" key="5">
    <source>
        <dbReference type="ARBA" id="ARBA00022927"/>
    </source>
</evidence>
<dbReference type="GO" id="GO:0017119">
    <property type="term" value="C:Golgi transport complex"/>
    <property type="evidence" value="ECO:0007669"/>
    <property type="project" value="InterPro"/>
</dbReference>
<protein>
    <recommendedName>
        <fullName evidence="3">Conserved oligomeric Golgi complex subunit 1</fullName>
    </recommendedName>
</protein>
<dbReference type="Pfam" id="PF08700">
    <property type="entry name" value="VPS51_Exo84_N"/>
    <property type="match status" value="1"/>
</dbReference>
<accession>A0A6V7VBW4</accession>
<dbReference type="PANTHER" id="PTHR31658">
    <property type="entry name" value="CONSERVED OLIGOMERIC GOLGI COMPLEX SUBUNIT 1"/>
    <property type="match status" value="1"/>
</dbReference>
<name>A0A6V7VBW4_MELEN</name>
<dbReference type="AlphaFoldDB" id="A0A6V7VBW4"/>
<reference evidence="9 10" key="1">
    <citation type="submission" date="2020-08" db="EMBL/GenBank/DDBJ databases">
        <authorList>
            <person name="Koutsovoulos G."/>
            <person name="Danchin GJ E."/>
        </authorList>
    </citation>
    <scope>NUCLEOTIDE SEQUENCE [LARGE SCALE GENOMIC DNA]</scope>
</reference>
<feature type="region of interest" description="Disordered" evidence="8">
    <location>
        <begin position="798"/>
        <end position="846"/>
    </location>
</feature>
<dbReference type="Proteomes" id="UP000580250">
    <property type="component" value="Unassembled WGS sequence"/>
</dbReference>
<evidence type="ECO:0000256" key="6">
    <source>
        <dbReference type="ARBA" id="ARBA00023034"/>
    </source>
</evidence>
<dbReference type="GO" id="GO:0006891">
    <property type="term" value="P:intra-Golgi vesicle-mediated transport"/>
    <property type="evidence" value="ECO:0007669"/>
    <property type="project" value="InterPro"/>
</dbReference>
<comment type="similarity">
    <text evidence="2">Belongs to the COG1 family.</text>
</comment>